<dbReference type="STRING" id="22663.A0A2I0IJA6"/>
<accession>A0A2I0IJA6</accession>
<gene>
    <name evidence="1" type="ORF">CRG98_035791</name>
</gene>
<sequence length="195" mass="22532">MESLQENQTVLLALVDLYDFELEQLDVKTTFLHGELEERIYMKNQRDLYFLERKTIEFEMKDLGAAKKILGMEICRNRVAGIFFLSQKGYIEKKAVLQSAIALLTTEVEYMAMAEAVKESIWLKGLIGDFSIDIEKSVMYSDSQSPICLTKNQVYHERIKHIDVRYQFIQEVVSQGVVEIEKVETVETVDNLATC</sequence>
<dbReference type="AlphaFoldDB" id="A0A2I0IJA6"/>
<keyword evidence="2" id="KW-1185">Reference proteome</keyword>
<evidence type="ECO:0000313" key="1">
    <source>
        <dbReference type="EMBL" id="PKI43780.1"/>
    </source>
</evidence>
<dbReference type="PANTHER" id="PTHR11439:SF467">
    <property type="entry name" value="INTEGRASE CATALYTIC DOMAIN-CONTAINING PROTEIN"/>
    <property type="match status" value="1"/>
</dbReference>
<dbReference type="EMBL" id="PGOL01002976">
    <property type="protein sequence ID" value="PKI43780.1"/>
    <property type="molecule type" value="Genomic_DNA"/>
</dbReference>
<protein>
    <recommendedName>
        <fullName evidence="3">Reverse transcriptase Ty1/copia-type domain-containing protein</fullName>
    </recommendedName>
</protein>
<dbReference type="PANTHER" id="PTHR11439">
    <property type="entry name" value="GAG-POL-RELATED RETROTRANSPOSON"/>
    <property type="match status" value="1"/>
</dbReference>
<dbReference type="Proteomes" id="UP000233551">
    <property type="component" value="Unassembled WGS sequence"/>
</dbReference>
<reference evidence="1 2" key="1">
    <citation type="submission" date="2017-11" db="EMBL/GenBank/DDBJ databases">
        <title>De-novo sequencing of pomegranate (Punica granatum L.) genome.</title>
        <authorList>
            <person name="Akparov Z."/>
            <person name="Amiraslanov A."/>
            <person name="Hajiyeva S."/>
            <person name="Abbasov M."/>
            <person name="Kaur K."/>
            <person name="Hamwieh A."/>
            <person name="Solovyev V."/>
            <person name="Salamov A."/>
            <person name="Braich B."/>
            <person name="Kosarev P."/>
            <person name="Mahmoud A."/>
            <person name="Hajiyev E."/>
            <person name="Babayeva S."/>
            <person name="Izzatullayeva V."/>
            <person name="Mammadov A."/>
            <person name="Mammadov A."/>
            <person name="Sharifova S."/>
            <person name="Ojaghi J."/>
            <person name="Eynullazada K."/>
            <person name="Bayramov B."/>
            <person name="Abdulazimova A."/>
            <person name="Shahmuradov I."/>
        </authorList>
    </citation>
    <scope>NUCLEOTIDE SEQUENCE [LARGE SCALE GENOMIC DNA]</scope>
    <source>
        <strain evidence="2">cv. AG2017</strain>
        <tissue evidence="1">Leaf</tissue>
    </source>
</reference>
<name>A0A2I0IJA6_PUNGR</name>
<proteinExistence type="predicted"/>
<evidence type="ECO:0008006" key="3">
    <source>
        <dbReference type="Google" id="ProtNLM"/>
    </source>
</evidence>
<comment type="caution">
    <text evidence="1">The sequence shown here is derived from an EMBL/GenBank/DDBJ whole genome shotgun (WGS) entry which is preliminary data.</text>
</comment>
<dbReference type="CDD" id="cd09272">
    <property type="entry name" value="RNase_HI_RT_Ty1"/>
    <property type="match status" value="1"/>
</dbReference>
<evidence type="ECO:0000313" key="2">
    <source>
        <dbReference type="Proteomes" id="UP000233551"/>
    </source>
</evidence>
<organism evidence="1 2">
    <name type="scientific">Punica granatum</name>
    <name type="common">Pomegranate</name>
    <dbReference type="NCBI Taxonomy" id="22663"/>
    <lineage>
        <taxon>Eukaryota</taxon>
        <taxon>Viridiplantae</taxon>
        <taxon>Streptophyta</taxon>
        <taxon>Embryophyta</taxon>
        <taxon>Tracheophyta</taxon>
        <taxon>Spermatophyta</taxon>
        <taxon>Magnoliopsida</taxon>
        <taxon>eudicotyledons</taxon>
        <taxon>Gunneridae</taxon>
        <taxon>Pentapetalae</taxon>
        <taxon>rosids</taxon>
        <taxon>malvids</taxon>
        <taxon>Myrtales</taxon>
        <taxon>Lythraceae</taxon>
        <taxon>Punica</taxon>
    </lineage>
</organism>